<accession>A0A4V2QFF6</accession>
<dbReference type="Pfam" id="PF13416">
    <property type="entry name" value="SBP_bac_8"/>
    <property type="match status" value="1"/>
</dbReference>
<protein>
    <submittedName>
        <fullName evidence="6">Carbohydrate ABC transporter substrate-binding protein (CUT1 family)</fullName>
    </submittedName>
</protein>
<dbReference type="InterPro" id="IPR006059">
    <property type="entry name" value="SBP"/>
</dbReference>
<evidence type="ECO:0000256" key="5">
    <source>
        <dbReference type="SAM" id="SignalP"/>
    </source>
</evidence>
<dbReference type="Proteomes" id="UP000295008">
    <property type="component" value="Unassembled WGS sequence"/>
</dbReference>
<evidence type="ECO:0000256" key="2">
    <source>
        <dbReference type="ARBA" id="ARBA00008520"/>
    </source>
</evidence>
<dbReference type="RefSeq" id="WP_132013803.1">
    <property type="nucleotide sequence ID" value="NZ_SLUN01000007.1"/>
</dbReference>
<dbReference type="PANTHER" id="PTHR43649:SF31">
    <property type="entry name" value="SN-GLYCEROL-3-PHOSPHATE-BINDING PERIPLASMIC PROTEIN UGPB"/>
    <property type="match status" value="1"/>
</dbReference>
<feature type="chain" id="PRO_5020812346" evidence="5">
    <location>
        <begin position="25"/>
        <end position="445"/>
    </location>
</feature>
<proteinExistence type="inferred from homology"/>
<comment type="caution">
    <text evidence="6">The sequence shown here is derived from an EMBL/GenBank/DDBJ whole genome shotgun (WGS) entry which is preliminary data.</text>
</comment>
<dbReference type="EMBL" id="SLUN01000007">
    <property type="protein sequence ID" value="TCL71667.1"/>
    <property type="molecule type" value="Genomic_DNA"/>
</dbReference>
<reference evidence="6 7" key="1">
    <citation type="submission" date="2019-03" db="EMBL/GenBank/DDBJ databases">
        <title>Genomic Encyclopedia of Type Strains, Phase IV (KMG-IV): sequencing the most valuable type-strain genomes for metagenomic binning, comparative biology and taxonomic classification.</title>
        <authorList>
            <person name="Goeker M."/>
        </authorList>
    </citation>
    <scope>NUCLEOTIDE SEQUENCE [LARGE SCALE GENOMIC DNA]</scope>
    <source>
        <strain evidence="6 7">LX-B</strain>
    </source>
</reference>
<comment type="similarity">
    <text evidence="2">Belongs to the bacterial solute-binding protein 1 family.</text>
</comment>
<comment type="subcellular location">
    <subcellularLocation>
        <location evidence="1">Cell envelope</location>
    </subcellularLocation>
</comment>
<keyword evidence="4 5" id="KW-0732">Signal</keyword>
<dbReference type="OrthoDB" id="9795467at2"/>
<dbReference type="InterPro" id="IPR050490">
    <property type="entry name" value="Bact_solute-bd_prot1"/>
</dbReference>
<organism evidence="6 7">
    <name type="scientific">Hydrogenispora ethanolica</name>
    <dbReference type="NCBI Taxonomy" id="1082276"/>
    <lineage>
        <taxon>Bacteria</taxon>
        <taxon>Bacillati</taxon>
        <taxon>Bacillota</taxon>
        <taxon>Hydrogenispora</taxon>
    </lineage>
</organism>
<evidence type="ECO:0000256" key="3">
    <source>
        <dbReference type="ARBA" id="ARBA00022448"/>
    </source>
</evidence>
<evidence type="ECO:0000256" key="4">
    <source>
        <dbReference type="ARBA" id="ARBA00022729"/>
    </source>
</evidence>
<evidence type="ECO:0000256" key="1">
    <source>
        <dbReference type="ARBA" id="ARBA00004196"/>
    </source>
</evidence>
<dbReference type="AlphaFoldDB" id="A0A4V2QFF6"/>
<sequence length="445" mass="49629">MKRFFIVLGMLALMLSLSLVNVSAKEVTIQFWHAMGGHNMEVVNSLVDQFNKTHPGIKVEAQMAGTYDDVLSKTQAAVRTKTAPHVIQIFEIGTRVMIDSGIIIPVEDLGKKVARDRSFNWNKWIKPVANYYRMDGKLNSMPFNSSTPLLYYNKTFFKQAGLDPNQPPQTFEDLKKYAEKLTVRDAQGAVTRYGMTLAIYGWFAEQMSYNQDALYVNNNNGRTGRPTKALFNGPALVRFLDLWKAMVDQGTMLNAGAGTAPAQQAFLSGRAAMMFESTAQVNNFENGLKKIGSELGTAYLPLPKGVKRGGVCIGGASLWVTKDHPEEELKATWEFLKWLTLTEQQVYWFENTGYFPTTLSAVEAAKKTRFFTEHPNYATAFQQLLIAKNDYATQGAVMGSFAAVRKTVEDAVEEVLSGKKTTKKALDDAAAKVDKMLAEYNSLYQ</sequence>
<dbReference type="PANTHER" id="PTHR43649">
    <property type="entry name" value="ARABINOSE-BINDING PROTEIN-RELATED"/>
    <property type="match status" value="1"/>
</dbReference>
<evidence type="ECO:0000313" key="6">
    <source>
        <dbReference type="EMBL" id="TCL71667.1"/>
    </source>
</evidence>
<keyword evidence="7" id="KW-1185">Reference proteome</keyword>
<gene>
    <name evidence="6" type="ORF">EDC14_1007131</name>
</gene>
<feature type="signal peptide" evidence="5">
    <location>
        <begin position="1"/>
        <end position="24"/>
    </location>
</feature>
<dbReference type="GO" id="GO:0030313">
    <property type="term" value="C:cell envelope"/>
    <property type="evidence" value="ECO:0007669"/>
    <property type="project" value="UniProtKB-SubCell"/>
</dbReference>
<dbReference type="Gene3D" id="3.40.190.10">
    <property type="entry name" value="Periplasmic binding protein-like II"/>
    <property type="match status" value="2"/>
</dbReference>
<dbReference type="SUPFAM" id="SSF53850">
    <property type="entry name" value="Periplasmic binding protein-like II"/>
    <property type="match status" value="1"/>
</dbReference>
<name>A0A4V2QFF6_HYDET</name>
<dbReference type="CDD" id="cd14748">
    <property type="entry name" value="PBP2_UgpB"/>
    <property type="match status" value="1"/>
</dbReference>
<keyword evidence="3" id="KW-0813">Transport</keyword>
<evidence type="ECO:0000313" key="7">
    <source>
        <dbReference type="Proteomes" id="UP000295008"/>
    </source>
</evidence>